<keyword evidence="2 6" id="KW-0645">Protease</keyword>
<gene>
    <name evidence="6" type="ORF">CTI12_AA244910</name>
</gene>
<evidence type="ECO:0000259" key="5">
    <source>
        <dbReference type="Pfam" id="PF02902"/>
    </source>
</evidence>
<keyword evidence="3" id="KW-0378">Hydrolase</keyword>
<evidence type="ECO:0000313" key="7">
    <source>
        <dbReference type="Proteomes" id="UP000245207"/>
    </source>
</evidence>
<feature type="compositionally biased region" description="Polar residues" evidence="4">
    <location>
        <begin position="558"/>
        <end position="573"/>
    </location>
</feature>
<feature type="region of interest" description="Disordered" evidence="4">
    <location>
        <begin position="548"/>
        <end position="576"/>
    </location>
</feature>
<name>A0A2U1N359_ARTAN</name>
<dbReference type="EMBL" id="PKPP01003740">
    <property type="protein sequence ID" value="PWA67906.1"/>
    <property type="molecule type" value="Genomic_DNA"/>
</dbReference>
<reference evidence="6 7" key="1">
    <citation type="journal article" date="2018" name="Mol. Plant">
        <title>The genome of Artemisia annua provides insight into the evolution of Asteraceae family and artemisinin biosynthesis.</title>
        <authorList>
            <person name="Shen Q."/>
            <person name="Zhang L."/>
            <person name="Liao Z."/>
            <person name="Wang S."/>
            <person name="Yan T."/>
            <person name="Shi P."/>
            <person name="Liu M."/>
            <person name="Fu X."/>
            <person name="Pan Q."/>
            <person name="Wang Y."/>
            <person name="Lv Z."/>
            <person name="Lu X."/>
            <person name="Zhang F."/>
            <person name="Jiang W."/>
            <person name="Ma Y."/>
            <person name="Chen M."/>
            <person name="Hao X."/>
            <person name="Li L."/>
            <person name="Tang Y."/>
            <person name="Lv G."/>
            <person name="Zhou Y."/>
            <person name="Sun X."/>
            <person name="Brodelius P.E."/>
            <person name="Rose J.K.C."/>
            <person name="Tang K."/>
        </authorList>
    </citation>
    <scope>NUCLEOTIDE SEQUENCE [LARGE SCALE GENOMIC DNA]</scope>
    <source>
        <strain evidence="7">cv. Huhao1</strain>
        <tissue evidence="6">Leaf</tissue>
    </source>
</reference>
<dbReference type="GO" id="GO:0008234">
    <property type="term" value="F:cysteine-type peptidase activity"/>
    <property type="evidence" value="ECO:0007669"/>
    <property type="project" value="InterPro"/>
</dbReference>
<dbReference type="PANTHER" id="PTHR34835:SF90">
    <property type="entry name" value="AMINOTRANSFERASE-LIKE PLANT MOBILE DOMAIN-CONTAINING PROTEIN"/>
    <property type="match status" value="1"/>
</dbReference>
<sequence length="939" mass="106485">MANLKRKGGDDTPDSDDVDFMGVSSKTKAPVRRSCKLVYQEDVDDDDFVDEPPKLKNIGSKNGNVKDLTIKANKKKGKEKMVNKAGDKVEVMDRVQLRIPPISLFRVITNFTEEQKQSVREMGFGGILEYRLSEIPTRLGYWVLDKFDEDSCSLIFGGNTIPVTREAVHEILGIPLGIIPVDALKGTSRSDKLTKSWKNIFGGKIGRIYHSNVEEIIQSQKKGGWMFKITFLVLLFTAMGQSNMCSTVNLRFLPCILGEEHIIHLDWCAYMIQCLVNTKRSWNRSTHYNGPLILYVNSTKSLTQNVERITPAITFWTSSVLNTRESEEIASGGFGIHEEGAQRGNEDGEKQDGEIEIPSTQIAVKLEIDKEGVEDDGYNPFATQTLIDELSTPHLLDGDEGLYPILADGMFSKYGTERPPQNLKESIKYVACKLKMADLSLNEADICLKDAIKENPDDADLKELLKLRNEMCVALEINECKTPKDNMEGKKVVRNTDGNLECGMLSFTQEAIELSDQVMSSRKSGTHLKKVGNGMLFDGPSFDLNLTPSPATKGKLNDLQNYDSQPTSPSIESSEYKTPVSNLAYVSGTRSMSSSMLSVKKREPKPLNIIIPSIVGSIDKCATKPVEVLQSPYTRKECSVAEYITWPEKMVADCIFTGRFTPTDIVFKTHFVEAERSVFESLYPGIRIASGAIDVFTHVLNYAEQFRERKSLRRVFCNTAIVSEKMLCDDWDPKNASKLFIENMRNVLRRTLYQSLKMVDLVFFPIIQGEHFYVICMNLKLTEIHILDNIKSDEQDLVKRYGEMPRVLTKLFEDYLKFEKHHHEGRMEIAERIILRMGCRTMNNFVDCGIFAMRHMETYRGEGHYGHQCGLRTEGKAQNFLLNDLRCKYVAKILLCEINMKKEEVESETAAYNNLSIGEKRRLSEDASRTLMERMEEMF</sequence>
<dbReference type="OrthoDB" id="1636071at2759"/>
<organism evidence="6 7">
    <name type="scientific">Artemisia annua</name>
    <name type="common">Sweet wormwood</name>
    <dbReference type="NCBI Taxonomy" id="35608"/>
    <lineage>
        <taxon>Eukaryota</taxon>
        <taxon>Viridiplantae</taxon>
        <taxon>Streptophyta</taxon>
        <taxon>Embryophyta</taxon>
        <taxon>Tracheophyta</taxon>
        <taxon>Spermatophyta</taxon>
        <taxon>Magnoliopsida</taxon>
        <taxon>eudicotyledons</taxon>
        <taxon>Gunneridae</taxon>
        <taxon>Pentapetalae</taxon>
        <taxon>asterids</taxon>
        <taxon>campanulids</taxon>
        <taxon>Asterales</taxon>
        <taxon>Asteraceae</taxon>
        <taxon>Asteroideae</taxon>
        <taxon>Anthemideae</taxon>
        <taxon>Artemisiinae</taxon>
        <taxon>Artemisia</taxon>
    </lineage>
</organism>
<dbReference type="InterPro" id="IPR003653">
    <property type="entry name" value="Peptidase_C48_C"/>
</dbReference>
<dbReference type="GO" id="GO:0006508">
    <property type="term" value="P:proteolysis"/>
    <property type="evidence" value="ECO:0007669"/>
    <property type="project" value="UniProtKB-KW"/>
</dbReference>
<dbReference type="InterPro" id="IPR038765">
    <property type="entry name" value="Papain-like_cys_pep_sf"/>
</dbReference>
<feature type="region of interest" description="Disordered" evidence="4">
    <location>
        <begin position="1"/>
        <end position="24"/>
    </location>
</feature>
<protein>
    <submittedName>
        <fullName evidence="6">Ulp1 protease family, C-terminal catalytic domain-containing protein</fullName>
    </submittedName>
</protein>
<evidence type="ECO:0000256" key="3">
    <source>
        <dbReference type="ARBA" id="ARBA00022801"/>
    </source>
</evidence>
<evidence type="ECO:0000256" key="2">
    <source>
        <dbReference type="ARBA" id="ARBA00022670"/>
    </source>
</evidence>
<evidence type="ECO:0000256" key="1">
    <source>
        <dbReference type="ARBA" id="ARBA00005234"/>
    </source>
</evidence>
<dbReference type="SUPFAM" id="SSF54001">
    <property type="entry name" value="Cysteine proteinases"/>
    <property type="match status" value="1"/>
</dbReference>
<accession>A0A2U1N359</accession>
<dbReference type="PANTHER" id="PTHR34835">
    <property type="entry name" value="OS07G0283600 PROTEIN-RELATED"/>
    <property type="match status" value="1"/>
</dbReference>
<dbReference type="Gene3D" id="3.40.395.10">
    <property type="entry name" value="Adenoviral Proteinase, Chain A"/>
    <property type="match status" value="1"/>
</dbReference>
<dbReference type="AlphaFoldDB" id="A0A2U1N359"/>
<evidence type="ECO:0000313" key="6">
    <source>
        <dbReference type="EMBL" id="PWA67906.1"/>
    </source>
</evidence>
<evidence type="ECO:0000256" key="4">
    <source>
        <dbReference type="SAM" id="MobiDB-lite"/>
    </source>
</evidence>
<dbReference type="Pfam" id="PF02902">
    <property type="entry name" value="Peptidase_C48"/>
    <property type="match status" value="1"/>
</dbReference>
<proteinExistence type="inferred from homology"/>
<comment type="similarity">
    <text evidence="1">Belongs to the peptidase C48 family.</text>
</comment>
<keyword evidence="7" id="KW-1185">Reference proteome</keyword>
<dbReference type="Proteomes" id="UP000245207">
    <property type="component" value="Unassembled WGS sequence"/>
</dbReference>
<feature type="domain" description="Ubiquitin-like protease family profile" evidence="5">
    <location>
        <begin position="694"/>
        <end position="859"/>
    </location>
</feature>
<comment type="caution">
    <text evidence="6">The sequence shown here is derived from an EMBL/GenBank/DDBJ whole genome shotgun (WGS) entry which is preliminary data.</text>
</comment>